<sequence length="66" mass="7196">MVWRERPRVVFPRDARDGRSGDLITGMTTLVGTRNTDPGSSTLACRVPMTCLALAPSECKELMSGK</sequence>
<keyword evidence="2" id="KW-1185">Reference proteome</keyword>
<name>G4CY87_9ACTN</name>
<dbReference type="HOGENOM" id="CLU_189169_0_0_11"/>
<organism evidence="1 2">
    <name type="scientific">Cutibacterium avidum ATCC 25577</name>
    <dbReference type="NCBI Taxonomy" id="997355"/>
    <lineage>
        <taxon>Bacteria</taxon>
        <taxon>Bacillati</taxon>
        <taxon>Actinomycetota</taxon>
        <taxon>Actinomycetes</taxon>
        <taxon>Propionibacteriales</taxon>
        <taxon>Propionibacteriaceae</taxon>
        <taxon>Cutibacterium</taxon>
    </lineage>
</organism>
<evidence type="ECO:0000313" key="2">
    <source>
        <dbReference type="Proteomes" id="UP000005332"/>
    </source>
</evidence>
<proteinExistence type="predicted"/>
<dbReference type="EMBL" id="AGBA01000013">
    <property type="protein sequence ID" value="EGY77951.1"/>
    <property type="molecule type" value="Genomic_DNA"/>
</dbReference>
<dbReference type="AlphaFoldDB" id="G4CY87"/>
<protein>
    <submittedName>
        <fullName evidence="1">Uncharacterized protein</fullName>
    </submittedName>
</protein>
<comment type="caution">
    <text evidence="1">The sequence shown here is derived from an EMBL/GenBank/DDBJ whole genome shotgun (WGS) entry which is preliminary data.</text>
</comment>
<dbReference type="Proteomes" id="UP000005332">
    <property type="component" value="Unassembled WGS sequence"/>
</dbReference>
<reference evidence="1 2" key="1">
    <citation type="submission" date="2011-06" db="EMBL/GenBank/DDBJ databases">
        <authorList>
            <person name="Muzny D."/>
            <person name="Qin X."/>
            <person name="Deng J."/>
            <person name="Jiang H."/>
            <person name="Liu Y."/>
            <person name="Qu J."/>
            <person name="Song X.-Z."/>
            <person name="Zhang L."/>
            <person name="Thornton R."/>
            <person name="Coyle M."/>
            <person name="Francisco L."/>
            <person name="Jackson L."/>
            <person name="Javaid M."/>
            <person name="Korchina V."/>
            <person name="Kovar C."/>
            <person name="Mata R."/>
            <person name="Mathew T."/>
            <person name="Ngo R."/>
            <person name="Nguyen L."/>
            <person name="Nguyen N."/>
            <person name="Okwuonu G."/>
            <person name="Ongeri F."/>
            <person name="Pham C."/>
            <person name="Simmons D."/>
            <person name="Wilczek-Boney K."/>
            <person name="Hale W."/>
            <person name="Jakkamsetti A."/>
            <person name="Pham P."/>
            <person name="Ruth R."/>
            <person name="San Lucas F."/>
            <person name="Warren J."/>
            <person name="Zhang J."/>
            <person name="Zhao Z."/>
            <person name="Zhou C."/>
            <person name="Zhu D."/>
            <person name="Lee S."/>
            <person name="Bess C."/>
            <person name="Blankenburg K."/>
            <person name="Forbes L."/>
            <person name="Fu Q."/>
            <person name="Gubbala S."/>
            <person name="Hirani K."/>
            <person name="Jayaseelan J.C."/>
            <person name="Lara F."/>
            <person name="Munidasa M."/>
            <person name="Palculict T."/>
            <person name="Patil S."/>
            <person name="Pu L.-L."/>
            <person name="Saada N."/>
            <person name="Tang L."/>
            <person name="Weissenberger G."/>
            <person name="Zhu Y."/>
            <person name="Hemphill L."/>
            <person name="Shang Y."/>
            <person name="Youmans B."/>
            <person name="Ayvaz T."/>
            <person name="Ross M."/>
            <person name="Santibanez J."/>
            <person name="Aqrawi P."/>
            <person name="Gross S."/>
            <person name="Joshi V."/>
            <person name="Fowler G."/>
            <person name="Nazareth L."/>
            <person name="Reid J."/>
            <person name="Worley K."/>
            <person name="Petrosino J."/>
            <person name="Highlander S."/>
            <person name="Gibbs R."/>
        </authorList>
    </citation>
    <scope>NUCLEOTIDE SEQUENCE [LARGE SCALE GENOMIC DNA]</scope>
    <source>
        <strain evidence="1 2">ATCC 25577</strain>
    </source>
</reference>
<gene>
    <name evidence="1" type="ORF">HMPREF9153_1494</name>
</gene>
<evidence type="ECO:0000313" key="1">
    <source>
        <dbReference type="EMBL" id="EGY77951.1"/>
    </source>
</evidence>
<accession>G4CY87</accession>